<keyword evidence="5" id="KW-0349">Heme</keyword>
<evidence type="ECO:0000256" key="6">
    <source>
        <dbReference type="ARBA" id="ARBA00022692"/>
    </source>
</evidence>
<keyword evidence="6 13" id="KW-0812">Transmembrane</keyword>
<dbReference type="AlphaFoldDB" id="A0AAN1JLG8"/>
<feature type="domain" description="Cytochrome b561 bacterial/Ni-hydrogenase" evidence="14">
    <location>
        <begin position="91"/>
        <end position="262"/>
    </location>
</feature>
<evidence type="ECO:0000313" key="16">
    <source>
        <dbReference type="Proteomes" id="UP000236649"/>
    </source>
</evidence>
<evidence type="ECO:0000256" key="11">
    <source>
        <dbReference type="ARBA" id="ARBA00023136"/>
    </source>
</evidence>
<evidence type="ECO:0000256" key="2">
    <source>
        <dbReference type="ARBA" id="ARBA00004651"/>
    </source>
</evidence>
<organism evidence="15 16">
    <name type="scientific">Paraburkholderia hospita</name>
    <dbReference type="NCBI Taxonomy" id="169430"/>
    <lineage>
        <taxon>Bacteria</taxon>
        <taxon>Pseudomonadati</taxon>
        <taxon>Pseudomonadota</taxon>
        <taxon>Betaproteobacteria</taxon>
        <taxon>Burkholderiales</taxon>
        <taxon>Burkholderiaceae</taxon>
        <taxon>Paraburkholderia</taxon>
    </lineage>
</organism>
<evidence type="ECO:0000256" key="4">
    <source>
        <dbReference type="ARBA" id="ARBA00022475"/>
    </source>
</evidence>
<keyword evidence="11 13" id="KW-0472">Membrane</keyword>
<dbReference type="PANTHER" id="PTHR30529">
    <property type="entry name" value="CYTOCHROME B561"/>
    <property type="match status" value="1"/>
</dbReference>
<comment type="subcellular location">
    <subcellularLocation>
        <location evidence="2">Cell membrane</location>
        <topology evidence="2">Multi-pass membrane protein</topology>
    </subcellularLocation>
</comment>
<feature type="transmembrane region" description="Helical" evidence="13">
    <location>
        <begin position="199"/>
        <end position="218"/>
    </location>
</feature>
<evidence type="ECO:0000256" key="3">
    <source>
        <dbReference type="ARBA" id="ARBA00022448"/>
    </source>
</evidence>
<dbReference type="SUPFAM" id="SSF81342">
    <property type="entry name" value="Transmembrane di-heme cytochromes"/>
    <property type="match status" value="1"/>
</dbReference>
<accession>A0AAN1JLG8</accession>
<keyword evidence="4" id="KW-1003">Cell membrane</keyword>
<keyword evidence="7" id="KW-0479">Metal-binding</keyword>
<feature type="transmembrane region" description="Helical" evidence="13">
    <location>
        <begin position="172"/>
        <end position="193"/>
    </location>
</feature>
<keyword evidence="10" id="KW-0408">Iron</keyword>
<dbReference type="Proteomes" id="UP000236649">
    <property type="component" value="Chromosome 5"/>
</dbReference>
<evidence type="ECO:0000256" key="10">
    <source>
        <dbReference type="ARBA" id="ARBA00023004"/>
    </source>
</evidence>
<comment type="cofactor">
    <cofactor evidence="1">
        <name>heme b</name>
        <dbReference type="ChEBI" id="CHEBI:60344"/>
    </cofactor>
</comment>
<feature type="transmembrane region" description="Helical" evidence="13">
    <location>
        <begin position="92"/>
        <end position="113"/>
    </location>
</feature>
<evidence type="ECO:0000256" key="5">
    <source>
        <dbReference type="ARBA" id="ARBA00022617"/>
    </source>
</evidence>
<dbReference type="GO" id="GO:0005886">
    <property type="term" value="C:plasma membrane"/>
    <property type="evidence" value="ECO:0007669"/>
    <property type="project" value="UniProtKB-SubCell"/>
</dbReference>
<dbReference type="InterPro" id="IPR011577">
    <property type="entry name" value="Cyt_b561_bac/Ni-Hgenase"/>
</dbReference>
<evidence type="ECO:0000256" key="13">
    <source>
        <dbReference type="SAM" id="Phobius"/>
    </source>
</evidence>
<keyword evidence="3" id="KW-0813">Transport</keyword>
<keyword evidence="8" id="KW-0249">Electron transport</keyword>
<name>A0AAN1JLG8_9BURK</name>
<feature type="transmembrane region" description="Helical" evidence="13">
    <location>
        <begin position="230"/>
        <end position="250"/>
    </location>
</feature>
<dbReference type="Pfam" id="PF01292">
    <property type="entry name" value="Ni_hydr_CYTB"/>
    <property type="match status" value="1"/>
</dbReference>
<dbReference type="EMBL" id="CP026109">
    <property type="protein sequence ID" value="AUT76289.1"/>
    <property type="molecule type" value="Genomic_DNA"/>
</dbReference>
<dbReference type="PANTHER" id="PTHR30529:SF1">
    <property type="entry name" value="CYTOCHROME B561 HOMOLOG 2"/>
    <property type="match status" value="1"/>
</dbReference>
<reference evidence="15 16" key="1">
    <citation type="submission" date="2018-01" db="EMBL/GenBank/DDBJ databases">
        <title>Species boundaries and ecological features among Paraburkholderia terrae DSMZ17804T, P. hospita DSMZ17164T and P. caribensis DSMZ13236T.</title>
        <authorList>
            <person name="Pratama A.A."/>
        </authorList>
    </citation>
    <scope>NUCLEOTIDE SEQUENCE [LARGE SCALE GENOMIC DNA]</scope>
    <source>
        <strain evidence="15 16">DSM 17164</strain>
    </source>
</reference>
<dbReference type="GO" id="GO:0009055">
    <property type="term" value="F:electron transfer activity"/>
    <property type="evidence" value="ECO:0007669"/>
    <property type="project" value="InterPro"/>
</dbReference>
<proteinExistence type="inferred from homology"/>
<evidence type="ECO:0000256" key="1">
    <source>
        <dbReference type="ARBA" id="ARBA00001970"/>
    </source>
</evidence>
<dbReference type="InterPro" id="IPR016174">
    <property type="entry name" value="Di-haem_cyt_TM"/>
</dbReference>
<feature type="transmembrane region" description="Helical" evidence="13">
    <location>
        <begin position="133"/>
        <end position="151"/>
    </location>
</feature>
<protein>
    <submittedName>
        <fullName evidence="15">Cytochrome b</fullName>
    </submittedName>
</protein>
<keyword evidence="9 13" id="KW-1133">Transmembrane helix</keyword>
<evidence type="ECO:0000259" key="14">
    <source>
        <dbReference type="Pfam" id="PF01292"/>
    </source>
</evidence>
<dbReference type="KEGG" id="phs:C2L64_49390"/>
<dbReference type="InterPro" id="IPR052168">
    <property type="entry name" value="Cytochrome_b561_oxidase"/>
</dbReference>
<dbReference type="GO" id="GO:0020037">
    <property type="term" value="F:heme binding"/>
    <property type="evidence" value="ECO:0007669"/>
    <property type="project" value="TreeGrafter"/>
</dbReference>
<dbReference type="GO" id="GO:0046872">
    <property type="term" value="F:metal ion binding"/>
    <property type="evidence" value="ECO:0007669"/>
    <property type="project" value="UniProtKB-KW"/>
</dbReference>
<dbReference type="GO" id="GO:0022904">
    <property type="term" value="P:respiratory electron transport chain"/>
    <property type="evidence" value="ECO:0007669"/>
    <property type="project" value="InterPro"/>
</dbReference>
<evidence type="ECO:0000256" key="9">
    <source>
        <dbReference type="ARBA" id="ARBA00022989"/>
    </source>
</evidence>
<evidence type="ECO:0000313" key="15">
    <source>
        <dbReference type="EMBL" id="AUT76289.1"/>
    </source>
</evidence>
<evidence type="ECO:0000256" key="8">
    <source>
        <dbReference type="ARBA" id="ARBA00022982"/>
    </source>
</evidence>
<comment type="similarity">
    <text evidence="12">Belongs to the cytochrome b561 family.</text>
</comment>
<sequence length="265" mass="30060">MVHPEPVCRRCRRPSSGSTLCSFHAQYGKNRTAVRRGRFEPTGDRYCRPEAVKVVDRDERIVYRDSVRNADFFLRGRKTVTPGESSPQTIRYGTVAISLHWLIAVLIVVAFYLGWIMTDIPGFTPVKLRYFSWHKWIGVTVFAFSLYRLSWRVVNPPPSLPETVSAWQRRGANVVHGLLHVLMLAIPLTGYFYSSASGIQVVYLGIVPLPVIVGPNEALKVFLRICHVSLNYVLLTLVVLHVSAAIKHHLVDHDGLLMRMLPFVK</sequence>
<gene>
    <name evidence="15" type="ORF">C2L64_49390</name>
</gene>
<evidence type="ECO:0000256" key="12">
    <source>
        <dbReference type="ARBA" id="ARBA00037975"/>
    </source>
</evidence>
<evidence type="ECO:0000256" key="7">
    <source>
        <dbReference type="ARBA" id="ARBA00022723"/>
    </source>
</evidence>